<evidence type="ECO:0000256" key="6">
    <source>
        <dbReference type="ARBA" id="ARBA00022777"/>
    </source>
</evidence>
<dbReference type="UniPathway" id="UPA00109">
    <property type="reaction ID" value="UER00180"/>
</dbReference>
<evidence type="ECO:0000256" key="8">
    <source>
        <dbReference type="ARBA" id="ARBA00023152"/>
    </source>
</evidence>
<dbReference type="VEuPathDB" id="VectorBase:SCAU011536"/>
<dbReference type="Gene3D" id="3.30.420.40">
    <property type="match status" value="1"/>
</dbReference>
<keyword evidence="8 14" id="KW-0324">Glycolysis</keyword>
<dbReference type="UniPathway" id="UPA00242"/>
<evidence type="ECO:0000256" key="10">
    <source>
        <dbReference type="ARBA" id="ARBA00047905"/>
    </source>
</evidence>
<evidence type="ECO:0000256" key="1">
    <source>
        <dbReference type="ARBA" id="ARBA00004888"/>
    </source>
</evidence>
<evidence type="ECO:0000313" key="17">
    <source>
        <dbReference type="EnsemblMetazoa" id="SCAU011536-PA"/>
    </source>
</evidence>
<dbReference type="CDD" id="cd24019">
    <property type="entry name" value="ASKHA_NBD_HK_meta"/>
    <property type="match status" value="1"/>
</dbReference>
<comment type="catalytic activity">
    <reaction evidence="11">
        <text>D-glucose + ATP = D-glucose 6-phosphate + ADP + H(+)</text>
        <dbReference type="Rhea" id="RHEA:17825"/>
        <dbReference type="ChEBI" id="CHEBI:4167"/>
        <dbReference type="ChEBI" id="CHEBI:15378"/>
        <dbReference type="ChEBI" id="CHEBI:30616"/>
        <dbReference type="ChEBI" id="CHEBI:61548"/>
        <dbReference type="ChEBI" id="CHEBI:456216"/>
        <dbReference type="EC" id="2.7.1.1"/>
    </reaction>
    <physiologicalReaction direction="left-to-right" evidence="11">
        <dbReference type="Rhea" id="RHEA:17826"/>
    </physiologicalReaction>
</comment>
<evidence type="ECO:0000259" key="16">
    <source>
        <dbReference type="Pfam" id="PF03727"/>
    </source>
</evidence>
<keyword evidence="4 14" id="KW-0808">Transferase</keyword>
<dbReference type="GO" id="GO:0005739">
    <property type="term" value="C:mitochondrion"/>
    <property type="evidence" value="ECO:0007669"/>
    <property type="project" value="TreeGrafter"/>
</dbReference>
<dbReference type="Proteomes" id="UP000095300">
    <property type="component" value="Unassembled WGS sequence"/>
</dbReference>
<dbReference type="Gene3D" id="3.40.367.20">
    <property type="match status" value="1"/>
</dbReference>
<evidence type="ECO:0000256" key="5">
    <source>
        <dbReference type="ARBA" id="ARBA00022741"/>
    </source>
</evidence>
<keyword evidence="18" id="KW-1185">Reference proteome</keyword>
<dbReference type="PROSITE" id="PS51748">
    <property type="entry name" value="HEXOKINASE_2"/>
    <property type="match status" value="1"/>
</dbReference>
<comment type="pathway">
    <text evidence="1">Carbohydrate degradation; glycolysis; D-glyceraldehyde 3-phosphate and glycerone phosphate from D-glucose: step 1/4.</text>
</comment>
<dbReference type="Pfam" id="PF03727">
    <property type="entry name" value="Hexokinase_2"/>
    <property type="match status" value="1"/>
</dbReference>
<proteinExistence type="inferred from homology"/>
<reference evidence="17" key="1">
    <citation type="submission" date="2020-05" db="UniProtKB">
        <authorList>
            <consortium name="EnsemblMetazoa"/>
        </authorList>
    </citation>
    <scope>IDENTIFICATION</scope>
    <source>
        <strain evidence="17">USDA</strain>
    </source>
</reference>
<dbReference type="PANTHER" id="PTHR19443:SF16">
    <property type="entry name" value="HEXOKINASE TYPE 1-RELATED"/>
    <property type="match status" value="1"/>
</dbReference>
<dbReference type="STRING" id="35570.A0A1I8PVJ5"/>
<dbReference type="InterPro" id="IPR022672">
    <property type="entry name" value="Hexokinase_N"/>
</dbReference>
<gene>
    <name evidence="17" type="primary">106089125</name>
</gene>
<dbReference type="GO" id="GO:0004340">
    <property type="term" value="F:glucokinase activity"/>
    <property type="evidence" value="ECO:0007669"/>
    <property type="project" value="TreeGrafter"/>
</dbReference>
<dbReference type="FunFam" id="3.40.367.20:FF:000005">
    <property type="entry name" value="Phosphotransferase"/>
    <property type="match status" value="1"/>
</dbReference>
<dbReference type="SUPFAM" id="SSF53067">
    <property type="entry name" value="Actin-like ATPase domain"/>
    <property type="match status" value="2"/>
</dbReference>
<comment type="pathway">
    <text evidence="2">Carbohydrate metabolism; hexose metabolism.</text>
</comment>
<comment type="catalytic activity">
    <reaction evidence="12">
        <text>D-mannose + ATP = D-mannose 6-phosphate + ADP + H(+)</text>
        <dbReference type="Rhea" id="RHEA:11028"/>
        <dbReference type="ChEBI" id="CHEBI:4208"/>
        <dbReference type="ChEBI" id="CHEBI:15378"/>
        <dbReference type="ChEBI" id="CHEBI:30616"/>
        <dbReference type="ChEBI" id="CHEBI:58735"/>
        <dbReference type="ChEBI" id="CHEBI:456216"/>
        <dbReference type="EC" id="2.7.1.1"/>
    </reaction>
    <physiologicalReaction direction="left-to-right" evidence="12">
        <dbReference type="Rhea" id="RHEA:11029"/>
    </physiologicalReaction>
</comment>
<accession>A0A1I8PVJ5</accession>
<organism evidence="17 18">
    <name type="scientific">Stomoxys calcitrans</name>
    <name type="common">Stable fly</name>
    <name type="synonym">Conops calcitrans</name>
    <dbReference type="NCBI Taxonomy" id="35570"/>
    <lineage>
        <taxon>Eukaryota</taxon>
        <taxon>Metazoa</taxon>
        <taxon>Ecdysozoa</taxon>
        <taxon>Arthropoda</taxon>
        <taxon>Hexapoda</taxon>
        <taxon>Insecta</taxon>
        <taxon>Pterygota</taxon>
        <taxon>Neoptera</taxon>
        <taxon>Endopterygota</taxon>
        <taxon>Diptera</taxon>
        <taxon>Brachycera</taxon>
        <taxon>Muscomorpha</taxon>
        <taxon>Muscoidea</taxon>
        <taxon>Muscidae</taxon>
        <taxon>Stomoxys</taxon>
    </lineage>
</organism>
<dbReference type="PROSITE" id="PS00378">
    <property type="entry name" value="HEXOKINASE_1"/>
    <property type="match status" value="1"/>
</dbReference>
<dbReference type="Pfam" id="PF00349">
    <property type="entry name" value="Hexokinase_1"/>
    <property type="match status" value="1"/>
</dbReference>
<dbReference type="GO" id="GO:0005524">
    <property type="term" value="F:ATP binding"/>
    <property type="evidence" value="ECO:0007669"/>
    <property type="project" value="UniProtKB-UniRule"/>
</dbReference>
<dbReference type="InterPro" id="IPR001312">
    <property type="entry name" value="Hexokinase"/>
</dbReference>
<evidence type="ECO:0000256" key="9">
    <source>
        <dbReference type="ARBA" id="ARBA00044613"/>
    </source>
</evidence>
<dbReference type="EC" id="2.7.1.-" evidence="14"/>
<name>A0A1I8PVJ5_STOCA</name>
<evidence type="ECO:0000256" key="3">
    <source>
        <dbReference type="ARBA" id="ARBA00009225"/>
    </source>
</evidence>
<dbReference type="GO" id="GO:0001678">
    <property type="term" value="P:intracellular glucose homeostasis"/>
    <property type="evidence" value="ECO:0007669"/>
    <property type="project" value="InterPro"/>
</dbReference>
<comment type="catalytic activity">
    <reaction evidence="9">
        <text>a D-hexose + ATP = a D-hexose 6-phosphate + ADP + H(+)</text>
        <dbReference type="Rhea" id="RHEA:22740"/>
        <dbReference type="ChEBI" id="CHEBI:4194"/>
        <dbReference type="ChEBI" id="CHEBI:15378"/>
        <dbReference type="ChEBI" id="CHEBI:30616"/>
        <dbReference type="ChEBI" id="CHEBI:229467"/>
        <dbReference type="ChEBI" id="CHEBI:456216"/>
        <dbReference type="EC" id="2.7.1.1"/>
    </reaction>
    <physiologicalReaction direction="left-to-right" evidence="9">
        <dbReference type="Rhea" id="RHEA:22741"/>
    </physiologicalReaction>
</comment>
<evidence type="ECO:0000256" key="2">
    <source>
        <dbReference type="ARBA" id="ARBA00005028"/>
    </source>
</evidence>
<dbReference type="FunFam" id="3.30.420.40:FF:000095">
    <property type="entry name" value="Phosphotransferase"/>
    <property type="match status" value="1"/>
</dbReference>
<evidence type="ECO:0000256" key="13">
    <source>
        <dbReference type="ARBA" id="ARBA00059457"/>
    </source>
</evidence>
<comment type="similarity">
    <text evidence="3 14">Belongs to the hexokinase family.</text>
</comment>
<evidence type="ECO:0000256" key="11">
    <source>
        <dbReference type="ARBA" id="ARBA00048160"/>
    </source>
</evidence>
<keyword evidence="5 14" id="KW-0547">Nucleotide-binding</keyword>
<keyword evidence="7 14" id="KW-0067">ATP-binding</keyword>
<evidence type="ECO:0000256" key="4">
    <source>
        <dbReference type="ARBA" id="ARBA00022679"/>
    </source>
</evidence>
<dbReference type="PANTHER" id="PTHR19443">
    <property type="entry name" value="HEXOKINASE"/>
    <property type="match status" value="1"/>
</dbReference>
<dbReference type="PRINTS" id="PR00475">
    <property type="entry name" value="HEXOKINASE"/>
</dbReference>
<comment type="catalytic activity">
    <reaction evidence="10">
        <text>D-fructose + ATP = D-fructose 6-phosphate + ADP + H(+)</text>
        <dbReference type="Rhea" id="RHEA:16125"/>
        <dbReference type="ChEBI" id="CHEBI:15378"/>
        <dbReference type="ChEBI" id="CHEBI:30616"/>
        <dbReference type="ChEBI" id="CHEBI:37721"/>
        <dbReference type="ChEBI" id="CHEBI:61527"/>
        <dbReference type="ChEBI" id="CHEBI:456216"/>
        <dbReference type="EC" id="2.7.1.1"/>
    </reaction>
    <physiologicalReaction direction="left-to-right" evidence="10">
        <dbReference type="Rhea" id="RHEA:16126"/>
    </physiologicalReaction>
</comment>
<evidence type="ECO:0000256" key="7">
    <source>
        <dbReference type="ARBA" id="ARBA00022840"/>
    </source>
</evidence>
<dbReference type="OrthoDB" id="2538319at2759"/>
<evidence type="ECO:0000259" key="15">
    <source>
        <dbReference type="Pfam" id="PF00349"/>
    </source>
</evidence>
<dbReference type="GO" id="GO:0005829">
    <property type="term" value="C:cytosol"/>
    <property type="evidence" value="ECO:0007669"/>
    <property type="project" value="TreeGrafter"/>
</dbReference>
<dbReference type="InterPro" id="IPR019807">
    <property type="entry name" value="Hexokinase_BS"/>
</dbReference>
<feature type="domain" description="Hexokinase C-terminal" evidence="16">
    <location>
        <begin position="207"/>
        <end position="448"/>
    </location>
</feature>
<dbReference type="GO" id="GO:0005536">
    <property type="term" value="F:D-glucose binding"/>
    <property type="evidence" value="ECO:0007669"/>
    <property type="project" value="InterPro"/>
</dbReference>
<evidence type="ECO:0000256" key="12">
    <source>
        <dbReference type="ARBA" id="ARBA00050361"/>
    </source>
</evidence>
<sequence>MHDERLKDFLKPLVLTDSQLNEVYKRFCNEISKGLDKNTHSQADTKCFVTYVQDLPTGDEVGKYLALDLGGTNFRVLLVTLKGHHEAVVESEIYAVPKEVMLGTGVQLFDHIAQCLATFVESHKVGAEYLPLGFTFSFPCVQLGLTKALLVRWTKGFQCAGVEQEDVGRLLKEAIVRHGGLEIHVMAILNDTTGTLMSCAHRNPECRVGVIIGTGCNACYVERVEDVDQLEEELKTNKKYVLINTEWGAFGDSGTLDFVRTEYDKVIDRNSLNVGTQLFEKMISGMYLGELVQHLLIDALKKNLIFVLSQNKNEYIQKLSSNACFETSMISDIEADKFPECRKTRGVIKQLFGVEKASVEDCQKLQYICECVSRRAAYLVAVALSGLINRINERKVVVGVDGSVYRYHPKFDAYMRETMQKLVRSNVNFDLMLSEDGSGRGAALVAAVASRDNKLFCK</sequence>
<evidence type="ECO:0000256" key="14">
    <source>
        <dbReference type="RuleBase" id="RU362007"/>
    </source>
</evidence>
<dbReference type="GO" id="GO:0019158">
    <property type="term" value="F:mannokinase activity"/>
    <property type="evidence" value="ECO:0007669"/>
    <property type="project" value="RHEA"/>
</dbReference>
<evidence type="ECO:0000313" key="18">
    <source>
        <dbReference type="Proteomes" id="UP000095300"/>
    </source>
</evidence>
<keyword evidence="6 14" id="KW-0418">Kinase</keyword>
<dbReference type="InterPro" id="IPR022673">
    <property type="entry name" value="Hexokinase_C"/>
</dbReference>
<dbReference type="GO" id="GO:0006096">
    <property type="term" value="P:glycolytic process"/>
    <property type="evidence" value="ECO:0007669"/>
    <property type="project" value="UniProtKB-UniPathway"/>
</dbReference>
<dbReference type="InterPro" id="IPR043129">
    <property type="entry name" value="ATPase_NBD"/>
</dbReference>
<protein>
    <recommendedName>
        <fullName evidence="14">Phosphotransferase</fullName>
        <ecNumber evidence="14">2.7.1.-</ecNumber>
    </recommendedName>
</protein>
<feature type="domain" description="Hexokinase N-terminal" evidence="15">
    <location>
        <begin position="6"/>
        <end position="200"/>
    </location>
</feature>
<dbReference type="AlphaFoldDB" id="A0A1I8PVJ5"/>
<dbReference type="GO" id="GO:0008865">
    <property type="term" value="F:fructokinase activity"/>
    <property type="evidence" value="ECO:0007669"/>
    <property type="project" value="TreeGrafter"/>
</dbReference>
<dbReference type="GO" id="GO:0006006">
    <property type="term" value="P:glucose metabolic process"/>
    <property type="evidence" value="ECO:0007669"/>
    <property type="project" value="TreeGrafter"/>
</dbReference>
<dbReference type="EnsemblMetazoa" id="SCAU011536-RA">
    <property type="protein sequence ID" value="SCAU011536-PA"/>
    <property type="gene ID" value="SCAU011536"/>
</dbReference>
<comment type="function">
    <text evidence="13">Catalyzes the phosphorylation of various hexoses to hexose 6-phosphate.</text>
</comment>